<feature type="domain" description="NACHT" evidence="2">
    <location>
        <begin position="57"/>
        <end position="215"/>
    </location>
</feature>
<dbReference type="PANTHER" id="PTHR35205">
    <property type="entry name" value="NB-ARC AND TPR DOMAIN PROTEIN"/>
    <property type="match status" value="1"/>
</dbReference>
<dbReference type="OrthoDB" id="20872at2759"/>
<dbReference type="GeneID" id="27702173"/>
<accession>A0A0D2EIB8</accession>
<dbReference type="RefSeq" id="XP_016616485.1">
    <property type="nucleotide sequence ID" value="XM_016766969.1"/>
</dbReference>
<name>A0A0D2EIB8_CLAB1</name>
<dbReference type="VEuPathDB" id="FungiDB:Z519_09245"/>
<dbReference type="PANTHER" id="PTHR35205:SF1">
    <property type="entry name" value="ZU5 DOMAIN-CONTAINING PROTEIN"/>
    <property type="match status" value="1"/>
</dbReference>
<dbReference type="EMBL" id="KN846994">
    <property type="protein sequence ID" value="KIW89816.1"/>
    <property type="molecule type" value="Genomic_DNA"/>
</dbReference>
<feature type="compositionally biased region" description="Basic and acidic residues" evidence="1">
    <location>
        <begin position="291"/>
        <end position="311"/>
    </location>
</feature>
<dbReference type="InterPro" id="IPR027417">
    <property type="entry name" value="P-loop_NTPase"/>
</dbReference>
<reference evidence="3" key="1">
    <citation type="submission" date="2015-01" db="EMBL/GenBank/DDBJ databases">
        <title>The Genome Sequence of Cladophialophora bantiana CBS 173.52.</title>
        <authorList>
            <consortium name="The Broad Institute Genomics Platform"/>
            <person name="Cuomo C."/>
            <person name="de Hoog S."/>
            <person name="Gorbushina A."/>
            <person name="Stielow B."/>
            <person name="Teixiera M."/>
            <person name="Abouelleil A."/>
            <person name="Chapman S.B."/>
            <person name="Priest M."/>
            <person name="Young S.K."/>
            <person name="Wortman J."/>
            <person name="Nusbaum C."/>
            <person name="Birren B."/>
        </authorList>
    </citation>
    <scope>NUCLEOTIDE SEQUENCE [LARGE SCALE GENOMIC DNA]</scope>
    <source>
        <strain evidence="3">CBS 173.52</strain>
    </source>
</reference>
<dbReference type="Proteomes" id="UP000053789">
    <property type="component" value="Unassembled WGS sequence"/>
</dbReference>
<evidence type="ECO:0000259" key="2">
    <source>
        <dbReference type="Pfam" id="PF05729"/>
    </source>
</evidence>
<dbReference type="HOGENOM" id="CLU_514814_0_0_1"/>
<dbReference type="Pfam" id="PF05729">
    <property type="entry name" value="NACHT"/>
    <property type="match status" value="1"/>
</dbReference>
<dbReference type="InterPro" id="IPR007111">
    <property type="entry name" value="NACHT_NTPase"/>
</dbReference>
<proteinExistence type="predicted"/>
<evidence type="ECO:0000313" key="3">
    <source>
        <dbReference type="EMBL" id="KIW89816.1"/>
    </source>
</evidence>
<sequence>MVRNAPAVVVSRKLDATVAIETEPYFTVPFQDTGCLGRRRCLRKLEKRLRPYSGEHRRVALVGKAGYGKTKIAAEFAFQFRLRYPNISVFWVQGASRASFERSYQKIAERAKVPQQPADENILDSVKRWLEDETKYPWLMIVDHVDNWSQLAGPDQTAANPNREGPARYIPKGTNNCVLITTRLDGFIGNLGCTRSIDVDGMTPKQAARLLRKHVQPREKNASKEISELMKELELSPLEITRAAVAISNGCLSIQEYTERFKRDNDDKTVSTRTTQILFKLIESREEELVKREKRRQGELTGESRKARASEQDAPSTFTMDILSLMCFLDPHELPRRLLLGQDPLNFTMAMSILKSFRLVEMQRSGEFSLASQVRDAARARLQLQDTEAEFRKQALALVAGALNREYRDYEELEYYHSLLPHADAVLDAYKEREPDEDDSHSLNIVRCYQHAASIQNPPGSPDEVERRIQRLKGLMRRRLADLDGDSKEEYGKLRRDVKKLEKEVQRHAYNHGLQFDSLRQSLTARQGT</sequence>
<feature type="region of interest" description="Disordered" evidence="1">
    <location>
        <begin position="291"/>
        <end position="313"/>
    </location>
</feature>
<protein>
    <recommendedName>
        <fullName evidence="2">NACHT domain-containing protein</fullName>
    </recommendedName>
</protein>
<evidence type="ECO:0000256" key="1">
    <source>
        <dbReference type="SAM" id="MobiDB-lite"/>
    </source>
</evidence>
<organism evidence="3 4">
    <name type="scientific">Cladophialophora bantiana (strain ATCC 10958 / CBS 173.52 / CDC B-1940 / NIH 8579)</name>
    <name type="common">Xylohypha bantiana</name>
    <dbReference type="NCBI Taxonomy" id="1442370"/>
    <lineage>
        <taxon>Eukaryota</taxon>
        <taxon>Fungi</taxon>
        <taxon>Dikarya</taxon>
        <taxon>Ascomycota</taxon>
        <taxon>Pezizomycotina</taxon>
        <taxon>Eurotiomycetes</taxon>
        <taxon>Chaetothyriomycetidae</taxon>
        <taxon>Chaetothyriales</taxon>
        <taxon>Herpotrichiellaceae</taxon>
        <taxon>Cladophialophora</taxon>
    </lineage>
</organism>
<dbReference type="Gene3D" id="3.40.50.300">
    <property type="entry name" value="P-loop containing nucleotide triphosphate hydrolases"/>
    <property type="match status" value="1"/>
</dbReference>
<dbReference type="AlphaFoldDB" id="A0A0D2EIB8"/>
<gene>
    <name evidence="3" type="ORF">Z519_09245</name>
</gene>
<dbReference type="SUPFAM" id="SSF52540">
    <property type="entry name" value="P-loop containing nucleoside triphosphate hydrolases"/>
    <property type="match status" value="1"/>
</dbReference>
<evidence type="ECO:0000313" key="4">
    <source>
        <dbReference type="Proteomes" id="UP000053789"/>
    </source>
</evidence>
<keyword evidence="4" id="KW-1185">Reference proteome</keyword>